<comment type="caution">
    <text evidence="1">The sequence shown here is derived from an EMBL/GenBank/DDBJ whole genome shotgun (WGS) entry which is preliminary data.</text>
</comment>
<dbReference type="EMBL" id="JAVLVU010000001">
    <property type="protein sequence ID" value="MDT3405657.1"/>
    <property type="molecule type" value="Genomic_DNA"/>
</dbReference>
<evidence type="ECO:0008006" key="3">
    <source>
        <dbReference type="Google" id="ProtNLM"/>
    </source>
</evidence>
<sequence>MAEMAFSRSPNMVKDTSELFKKQLLSGLHFRKNGLLDSTTLIEIKTLNKAQINQLSNIIYNISNSKPGVSPGSMCAPYYRNALIYFDRKGKVFDYLEICFQCEQTRSKSEKLYIGNNCIQKFDILKKFLKGLGVNYAEGDDRENIASKIIN</sequence>
<keyword evidence="2" id="KW-1185">Reference proteome</keyword>
<gene>
    <name evidence="1" type="ORF">QE417_004729</name>
</gene>
<dbReference type="RefSeq" id="WP_311954500.1">
    <property type="nucleotide sequence ID" value="NZ_JAVLVU010000001.1"/>
</dbReference>
<protein>
    <recommendedName>
        <fullName evidence="3">Homing endonuclease LAGLIDADG domain-containing protein</fullName>
    </recommendedName>
</protein>
<proteinExistence type="predicted"/>
<name>A0ABU3H0Y4_9SPHI</name>
<evidence type="ECO:0000313" key="1">
    <source>
        <dbReference type="EMBL" id="MDT3405657.1"/>
    </source>
</evidence>
<reference evidence="2" key="1">
    <citation type="submission" date="2023-07" db="EMBL/GenBank/DDBJ databases">
        <title>Functional and genomic diversity of the sorghum phyllosphere microbiome.</title>
        <authorList>
            <person name="Shade A."/>
        </authorList>
    </citation>
    <scope>NUCLEOTIDE SEQUENCE [LARGE SCALE GENOMIC DNA]</scope>
    <source>
        <strain evidence="2">SORGH_AS_0422</strain>
    </source>
</reference>
<organism evidence="1 2">
    <name type="scientific">Mucilaginibacter terrae</name>
    <dbReference type="NCBI Taxonomy" id="1955052"/>
    <lineage>
        <taxon>Bacteria</taxon>
        <taxon>Pseudomonadati</taxon>
        <taxon>Bacteroidota</taxon>
        <taxon>Sphingobacteriia</taxon>
        <taxon>Sphingobacteriales</taxon>
        <taxon>Sphingobacteriaceae</taxon>
        <taxon>Mucilaginibacter</taxon>
    </lineage>
</organism>
<dbReference type="Proteomes" id="UP001258315">
    <property type="component" value="Unassembled WGS sequence"/>
</dbReference>
<accession>A0ABU3H0Y4</accession>
<evidence type="ECO:0000313" key="2">
    <source>
        <dbReference type="Proteomes" id="UP001258315"/>
    </source>
</evidence>